<evidence type="ECO:0008006" key="3">
    <source>
        <dbReference type="Google" id="ProtNLM"/>
    </source>
</evidence>
<keyword evidence="2" id="KW-1185">Reference proteome</keyword>
<comment type="caution">
    <text evidence="1">The sequence shown here is derived from an EMBL/GenBank/DDBJ whole genome shotgun (WGS) entry which is preliminary data.</text>
</comment>
<protein>
    <recommendedName>
        <fullName evidence="3">PAS domain-containing protein</fullName>
    </recommendedName>
</protein>
<dbReference type="EMBL" id="JAPDRL010000026">
    <property type="protein sequence ID" value="KAJ9665734.1"/>
    <property type="molecule type" value="Genomic_DNA"/>
</dbReference>
<gene>
    <name evidence="1" type="ORF">H2201_004219</name>
</gene>
<sequence length="153" mass="17125">MSSLQAIIRTETKVYPERFMGYLSVIIMELNITCLHRRNMLMCTECCGVPVYANATSAKCKQCEKETALRINPRMLGPVIDETGTTSTGKLILSSSAWEQLLGRTAEELVASTADVLKYLEQRLLFVRVTLLFGWVAEEGEGVGRLCIWGVRM</sequence>
<reference evidence="1" key="1">
    <citation type="submission" date="2022-10" db="EMBL/GenBank/DDBJ databases">
        <title>Culturing micro-colonial fungi from biological soil crusts in the Mojave desert and describing Neophaeococcomyces mojavensis, and introducing the new genera and species Taxawa tesnikishii.</title>
        <authorList>
            <person name="Kurbessoian T."/>
            <person name="Stajich J.E."/>
        </authorList>
    </citation>
    <scope>NUCLEOTIDE SEQUENCE</scope>
    <source>
        <strain evidence="1">TK_1</strain>
    </source>
</reference>
<accession>A0ABQ9NWR2</accession>
<evidence type="ECO:0000313" key="2">
    <source>
        <dbReference type="Proteomes" id="UP001172684"/>
    </source>
</evidence>
<organism evidence="1 2">
    <name type="scientific">Coniosporium apollinis</name>
    <dbReference type="NCBI Taxonomy" id="61459"/>
    <lineage>
        <taxon>Eukaryota</taxon>
        <taxon>Fungi</taxon>
        <taxon>Dikarya</taxon>
        <taxon>Ascomycota</taxon>
        <taxon>Pezizomycotina</taxon>
        <taxon>Dothideomycetes</taxon>
        <taxon>Dothideomycetes incertae sedis</taxon>
        <taxon>Coniosporium</taxon>
    </lineage>
</organism>
<proteinExistence type="predicted"/>
<name>A0ABQ9NWR2_9PEZI</name>
<evidence type="ECO:0000313" key="1">
    <source>
        <dbReference type="EMBL" id="KAJ9665734.1"/>
    </source>
</evidence>
<dbReference type="Proteomes" id="UP001172684">
    <property type="component" value="Unassembled WGS sequence"/>
</dbReference>